<dbReference type="GO" id="GO:0008168">
    <property type="term" value="F:methyltransferase activity"/>
    <property type="evidence" value="ECO:0007669"/>
    <property type="project" value="UniProtKB-KW"/>
</dbReference>
<dbReference type="PANTHER" id="PTHR43464:SF19">
    <property type="entry name" value="UBIQUINONE BIOSYNTHESIS O-METHYLTRANSFERASE, MITOCHONDRIAL"/>
    <property type="match status" value="1"/>
</dbReference>
<evidence type="ECO:0000259" key="4">
    <source>
        <dbReference type="Pfam" id="PF13649"/>
    </source>
</evidence>
<dbReference type="GO" id="GO:0032259">
    <property type="term" value="P:methylation"/>
    <property type="evidence" value="ECO:0007669"/>
    <property type="project" value="UniProtKB-KW"/>
</dbReference>
<dbReference type="Pfam" id="PF13649">
    <property type="entry name" value="Methyltransf_25"/>
    <property type="match status" value="1"/>
</dbReference>
<dbReference type="Proteomes" id="UP000219331">
    <property type="component" value="Unassembled WGS sequence"/>
</dbReference>
<accession>A0A285TMC8</accession>
<evidence type="ECO:0000256" key="2">
    <source>
        <dbReference type="ARBA" id="ARBA00022679"/>
    </source>
</evidence>
<dbReference type="EMBL" id="OBML01000013">
    <property type="protein sequence ID" value="SOC23883.1"/>
    <property type="molecule type" value="Genomic_DNA"/>
</dbReference>
<gene>
    <name evidence="5" type="ORF">SAMN05421512_11393</name>
</gene>
<dbReference type="RefSeq" id="WP_097176307.1">
    <property type="nucleotide sequence ID" value="NZ_OBML01000013.1"/>
</dbReference>
<keyword evidence="1 5" id="KW-0489">Methyltransferase</keyword>
<evidence type="ECO:0000313" key="6">
    <source>
        <dbReference type="Proteomes" id="UP000219331"/>
    </source>
</evidence>
<feature type="domain" description="Methyltransferase" evidence="4">
    <location>
        <begin position="80"/>
        <end position="172"/>
    </location>
</feature>
<reference evidence="5 6" key="1">
    <citation type="submission" date="2017-08" db="EMBL/GenBank/DDBJ databases">
        <authorList>
            <person name="de Groot N.N."/>
        </authorList>
    </citation>
    <scope>NUCLEOTIDE SEQUENCE [LARGE SCALE GENOMIC DNA]</scope>
    <source>
        <strain evidence="5 6">USBA 352</strain>
    </source>
</reference>
<dbReference type="Gene3D" id="3.40.50.150">
    <property type="entry name" value="Vaccinia Virus protein VP39"/>
    <property type="match status" value="1"/>
</dbReference>
<organism evidence="5 6">
    <name type="scientific">Stappia indica</name>
    <dbReference type="NCBI Taxonomy" id="538381"/>
    <lineage>
        <taxon>Bacteria</taxon>
        <taxon>Pseudomonadati</taxon>
        <taxon>Pseudomonadota</taxon>
        <taxon>Alphaproteobacteria</taxon>
        <taxon>Hyphomicrobiales</taxon>
        <taxon>Stappiaceae</taxon>
        <taxon>Stappia</taxon>
    </lineage>
</organism>
<keyword evidence="6" id="KW-1185">Reference proteome</keyword>
<dbReference type="OrthoDB" id="189743at2"/>
<dbReference type="SUPFAM" id="SSF53335">
    <property type="entry name" value="S-adenosyl-L-methionine-dependent methyltransferases"/>
    <property type="match status" value="1"/>
</dbReference>
<sequence length="235" mass="25776">MNGADADKRDFMVRRDAARERLDGLFGAKGGKREDRSAWFDAVYETAGGDAAAVPWADLAPKTELVDWLEAHPGEGMRAVDVGCGLGDNAEALAAAGYRTTGFDLSPKAVDWARQRFPESAVEYRAADLFDVPVDWLGGFDLVHECYTLQALSGDLRERAFAAVASLVAPGGKLLVLTRTAPEEGVPDGPPWPLKPSELDRFSSLGLERIDRHPYEIRKGERVIAHVRDLWRRTA</sequence>
<evidence type="ECO:0000256" key="3">
    <source>
        <dbReference type="ARBA" id="ARBA00022691"/>
    </source>
</evidence>
<evidence type="ECO:0000256" key="1">
    <source>
        <dbReference type="ARBA" id="ARBA00022603"/>
    </source>
</evidence>
<keyword evidence="2 5" id="KW-0808">Transferase</keyword>
<dbReference type="AlphaFoldDB" id="A0A285TMC8"/>
<evidence type="ECO:0000313" key="5">
    <source>
        <dbReference type="EMBL" id="SOC23883.1"/>
    </source>
</evidence>
<proteinExistence type="predicted"/>
<dbReference type="PANTHER" id="PTHR43464">
    <property type="entry name" value="METHYLTRANSFERASE"/>
    <property type="match status" value="1"/>
</dbReference>
<protein>
    <submittedName>
        <fullName evidence="5">Methyltransferase domain-containing protein</fullName>
    </submittedName>
</protein>
<keyword evidence="3" id="KW-0949">S-adenosyl-L-methionine</keyword>
<dbReference type="STRING" id="538381.GCA_001696535_00573"/>
<dbReference type="InterPro" id="IPR029063">
    <property type="entry name" value="SAM-dependent_MTases_sf"/>
</dbReference>
<name>A0A285TMC8_9HYPH</name>
<dbReference type="InterPro" id="IPR041698">
    <property type="entry name" value="Methyltransf_25"/>
</dbReference>
<dbReference type="CDD" id="cd02440">
    <property type="entry name" value="AdoMet_MTases"/>
    <property type="match status" value="1"/>
</dbReference>